<dbReference type="OrthoDB" id="134985at2"/>
<dbReference type="PROSITE" id="PS50043">
    <property type="entry name" value="HTH_LUXR_2"/>
    <property type="match status" value="1"/>
</dbReference>
<evidence type="ECO:0000256" key="1">
    <source>
        <dbReference type="ARBA" id="ARBA00023015"/>
    </source>
</evidence>
<name>F5XJC0_MICPN</name>
<evidence type="ECO:0000259" key="4">
    <source>
        <dbReference type="PROSITE" id="PS50043"/>
    </source>
</evidence>
<dbReference type="Gene3D" id="1.10.10.10">
    <property type="entry name" value="Winged helix-like DNA-binding domain superfamily/Winged helix DNA-binding domain"/>
    <property type="match status" value="1"/>
</dbReference>
<dbReference type="InterPro" id="IPR016032">
    <property type="entry name" value="Sig_transdc_resp-reg_C-effctor"/>
</dbReference>
<dbReference type="RefSeq" id="WP_013861335.1">
    <property type="nucleotide sequence ID" value="NC_015635.1"/>
</dbReference>
<sequence length="854" mass="93020">MAADSARSDDAARQVSAPVVRNIVRRTRLFAALDRVQTTPGLLVCGPAGYGKSLLVASWWRERAFPYAAWVNLSFTRSSPGQTWAALVSAIRTTVAVPDAELDSLEALAFTAPQDLPARLGSWLTQQDHDTYLVVDELHTVTGIGVHEQLVELIAAAAARLRLVAITRHDPLWPLHRMRLDGLLCDLRAEDLAFDDVEAAELFSSLGLAVSAERIHQVVVTTQGWAAGLRLAAIGATATDDPDAYLATISGRNRYIADYLLREVFERLGAEWQDFLGRIGVVDEISPELAIALGCGADSGARLAELARRNAFTHQIGDRLGWYRLHPLLLDFLRSRATDESQRRTLHGRAARWFEEQGEPRLAIVHALAAQDWELAADLAGTHVVSWTVRRPPGEFKTLLAQVPREEILTHAGLSVGLAAALVMRGELADIDELLEAARARFGGLTKVQRRRCEFLLELITLGKSRWTGDLEALLASCRRIPREPGFLAALGLVDWLAVPTLLINNEGTAELWTGDYAGALEHLTDASRTGPLRVVALPTLNAQAHLAYLHWLRGELNEADTIGRLALDGFVRMGVSQAIQARSAYLALAGVAIDRDDPDSAETWLKIARRSAGEPHTEFPADLLASRVAAARGDIFQAVATIRDARQRNCAARLPTVLVAQSQLLEAELLSQAGNHQTAREVAAAITVPISTLLPGGDTVRARVDKHLAAARRALSNDSTEAALEELEEALVVAAPQLLRQPFLARRSMVAGLLGTRLELGTREPSFAADLLDRTAEQGPRASMKPNAIFVPLTARELNILRYLATTMTGQEIAQTLYVSINTVKTHQRSIHRKLGANDGREAVARARALGLL</sequence>
<organism evidence="5 6">
    <name type="scientific">Microlunatus phosphovorus (strain ATCC 700054 / DSM 10555 / JCM 9379 / NBRC 101784 / NCIMB 13414 / VKM Ac-1990 / NM-1)</name>
    <dbReference type="NCBI Taxonomy" id="1032480"/>
    <lineage>
        <taxon>Bacteria</taxon>
        <taxon>Bacillati</taxon>
        <taxon>Actinomycetota</taxon>
        <taxon>Actinomycetes</taxon>
        <taxon>Propionibacteriales</taxon>
        <taxon>Propionibacteriaceae</taxon>
        <taxon>Microlunatus</taxon>
    </lineage>
</organism>
<dbReference type="PANTHER" id="PTHR44688:SF16">
    <property type="entry name" value="DNA-BINDING TRANSCRIPTIONAL ACTIVATOR DEVR_DOSR"/>
    <property type="match status" value="1"/>
</dbReference>
<dbReference type="eggNOG" id="COG2909">
    <property type="taxonomic scope" value="Bacteria"/>
</dbReference>
<evidence type="ECO:0000256" key="3">
    <source>
        <dbReference type="ARBA" id="ARBA00023163"/>
    </source>
</evidence>
<feature type="domain" description="HTH luxR-type" evidence="4">
    <location>
        <begin position="787"/>
        <end position="852"/>
    </location>
</feature>
<dbReference type="SUPFAM" id="SSF52540">
    <property type="entry name" value="P-loop containing nucleoside triphosphate hydrolases"/>
    <property type="match status" value="1"/>
</dbReference>
<evidence type="ECO:0000313" key="6">
    <source>
        <dbReference type="Proteomes" id="UP000007947"/>
    </source>
</evidence>
<dbReference type="AlphaFoldDB" id="F5XJC0"/>
<dbReference type="InterPro" id="IPR000792">
    <property type="entry name" value="Tscrpt_reg_LuxR_C"/>
</dbReference>
<dbReference type="InterPro" id="IPR036388">
    <property type="entry name" value="WH-like_DNA-bd_sf"/>
</dbReference>
<evidence type="ECO:0000313" key="5">
    <source>
        <dbReference type="EMBL" id="BAK33446.1"/>
    </source>
</evidence>
<keyword evidence="1" id="KW-0805">Transcription regulation</keyword>
<dbReference type="PRINTS" id="PR00038">
    <property type="entry name" value="HTHLUXR"/>
</dbReference>
<evidence type="ECO:0000256" key="2">
    <source>
        <dbReference type="ARBA" id="ARBA00023125"/>
    </source>
</evidence>
<dbReference type="EMBL" id="AP012204">
    <property type="protein sequence ID" value="BAK33446.1"/>
    <property type="molecule type" value="Genomic_DNA"/>
</dbReference>
<keyword evidence="3" id="KW-0804">Transcription</keyword>
<dbReference type="InterPro" id="IPR011990">
    <property type="entry name" value="TPR-like_helical_dom_sf"/>
</dbReference>
<dbReference type="Gene3D" id="3.40.50.300">
    <property type="entry name" value="P-loop containing nucleotide triphosphate hydrolases"/>
    <property type="match status" value="1"/>
</dbReference>
<dbReference type="STRING" id="1032480.MLP_04320"/>
<dbReference type="CDD" id="cd06170">
    <property type="entry name" value="LuxR_C_like"/>
    <property type="match status" value="1"/>
</dbReference>
<dbReference type="InterPro" id="IPR059106">
    <property type="entry name" value="WHD_MalT"/>
</dbReference>
<dbReference type="Pfam" id="PF25873">
    <property type="entry name" value="WHD_MalT"/>
    <property type="match status" value="1"/>
</dbReference>
<dbReference type="GO" id="GO:0003677">
    <property type="term" value="F:DNA binding"/>
    <property type="evidence" value="ECO:0007669"/>
    <property type="project" value="UniProtKB-KW"/>
</dbReference>
<dbReference type="KEGG" id="mph:MLP_04320"/>
<dbReference type="PANTHER" id="PTHR44688">
    <property type="entry name" value="DNA-BINDING TRANSCRIPTIONAL ACTIVATOR DEVR_DOSR"/>
    <property type="match status" value="1"/>
</dbReference>
<keyword evidence="2" id="KW-0238">DNA-binding</keyword>
<dbReference type="Pfam" id="PF00196">
    <property type="entry name" value="GerE"/>
    <property type="match status" value="1"/>
</dbReference>
<dbReference type="SUPFAM" id="SSF46894">
    <property type="entry name" value="C-terminal effector domain of the bipartite response regulators"/>
    <property type="match status" value="1"/>
</dbReference>
<proteinExistence type="predicted"/>
<dbReference type="GO" id="GO:0006355">
    <property type="term" value="P:regulation of DNA-templated transcription"/>
    <property type="evidence" value="ECO:0007669"/>
    <property type="project" value="InterPro"/>
</dbReference>
<reference evidence="5 6" key="1">
    <citation type="submission" date="2011-05" db="EMBL/GenBank/DDBJ databases">
        <title>Whole genome sequence of Microlunatus phosphovorus NM-1.</title>
        <authorList>
            <person name="Hosoyama A."/>
            <person name="Sasaki K."/>
            <person name="Harada T."/>
            <person name="Igarashi R."/>
            <person name="Kawakoshi A."/>
            <person name="Sasagawa M."/>
            <person name="Fukada J."/>
            <person name="Nakamura S."/>
            <person name="Katano Y."/>
            <person name="Hanada S."/>
            <person name="Kamagata Y."/>
            <person name="Nakamura N."/>
            <person name="Yamazaki S."/>
            <person name="Fujita N."/>
        </authorList>
    </citation>
    <scope>NUCLEOTIDE SEQUENCE [LARGE SCALE GENOMIC DNA]</scope>
    <source>
        <strain evidence="6">ATCC 700054 / DSM 10555 / JCM 9379 / NBRC 101784 / NCIMB 13414 / VKM Ac-1990 / NM-1</strain>
    </source>
</reference>
<dbReference type="Proteomes" id="UP000007947">
    <property type="component" value="Chromosome"/>
</dbReference>
<gene>
    <name evidence="5" type="ordered locus">MLP_04320</name>
</gene>
<protein>
    <submittedName>
        <fullName evidence="5">Putative LuxR family transcriptional regulator</fullName>
    </submittedName>
</protein>
<accession>F5XJC0</accession>
<keyword evidence="6" id="KW-1185">Reference proteome</keyword>
<dbReference type="SMART" id="SM00421">
    <property type="entry name" value="HTH_LUXR"/>
    <property type="match status" value="1"/>
</dbReference>
<dbReference type="InterPro" id="IPR027417">
    <property type="entry name" value="P-loop_NTPase"/>
</dbReference>
<dbReference type="Gene3D" id="1.25.40.10">
    <property type="entry name" value="Tetratricopeptide repeat domain"/>
    <property type="match status" value="1"/>
</dbReference>
<dbReference type="HOGENOM" id="CLU_006325_2_0_11"/>